<evidence type="ECO:0000256" key="1">
    <source>
        <dbReference type="ARBA" id="ARBA00004116"/>
    </source>
</evidence>
<dbReference type="STRING" id="1088818.A0A2H9ZT75"/>
<evidence type="ECO:0000256" key="2">
    <source>
        <dbReference type="ARBA" id="ARBA00009902"/>
    </source>
</evidence>
<dbReference type="InterPro" id="IPR021792">
    <property type="entry name" value="Beta-fructofuranosidase_N"/>
</dbReference>
<evidence type="ECO:0000313" key="12">
    <source>
        <dbReference type="Proteomes" id="UP000236161"/>
    </source>
</evidence>
<evidence type="ECO:0000259" key="8">
    <source>
        <dbReference type="Pfam" id="PF00251"/>
    </source>
</evidence>
<dbReference type="PANTHER" id="PTHR31953">
    <property type="entry name" value="BETA-FRUCTOFURANOSIDASE, INSOLUBLE ISOENZYME CWINV1-RELATED"/>
    <property type="match status" value="1"/>
</dbReference>
<keyword evidence="3" id="KW-0926">Vacuole</keyword>
<dbReference type="FunFam" id="2.60.120.560:FF:000002">
    <property type="entry name" value="Beta-fructofuranosidase, insoluble isoenzyme CWINV1"/>
    <property type="match status" value="1"/>
</dbReference>
<evidence type="ECO:0000256" key="5">
    <source>
        <dbReference type="ARBA" id="ARBA00023180"/>
    </source>
</evidence>
<evidence type="ECO:0000259" key="9">
    <source>
        <dbReference type="Pfam" id="PF08244"/>
    </source>
</evidence>
<evidence type="ECO:0000259" key="10">
    <source>
        <dbReference type="Pfam" id="PF11837"/>
    </source>
</evidence>
<comment type="similarity">
    <text evidence="2 7">Belongs to the glycosyl hydrolase 32 family.</text>
</comment>
<dbReference type="GO" id="GO:0005975">
    <property type="term" value="P:carbohydrate metabolic process"/>
    <property type="evidence" value="ECO:0007669"/>
    <property type="project" value="InterPro"/>
</dbReference>
<keyword evidence="4 7" id="KW-0378">Hydrolase</keyword>
<dbReference type="Gene3D" id="2.115.10.20">
    <property type="entry name" value="Glycosyl hydrolase domain, family 43"/>
    <property type="match status" value="1"/>
</dbReference>
<dbReference type="SUPFAM" id="SSF75005">
    <property type="entry name" value="Arabinanase/levansucrase/invertase"/>
    <property type="match status" value="1"/>
</dbReference>
<dbReference type="InterPro" id="IPR001362">
    <property type="entry name" value="Glyco_hydro_32"/>
</dbReference>
<dbReference type="EMBL" id="KZ454132">
    <property type="protein sequence ID" value="PKA46489.1"/>
    <property type="molecule type" value="Genomic_DNA"/>
</dbReference>
<proteinExistence type="inferred from homology"/>
<dbReference type="Pfam" id="PF11837">
    <property type="entry name" value="INV_N"/>
    <property type="match status" value="1"/>
</dbReference>
<dbReference type="Gene3D" id="2.60.120.560">
    <property type="entry name" value="Exo-inulinase, domain 1"/>
    <property type="match status" value="1"/>
</dbReference>
<keyword evidence="6 7" id="KW-0326">Glycosidase</keyword>
<dbReference type="EC" id="3.2.1.26" evidence="11"/>
<dbReference type="FunFam" id="2.115.10.20:FF:000001">
    <property type="entry name" value="Beta-fructofuranosidase, insoluble isoenzyme CWINV1"/>
    <property type="match status" value="1"/>
</dbReference>
<accession>A0A2H9ZT75</accession>
<keyword evidence="5" id="KW-0325">Glycoprotein</keyword>
<evidence type="ECO:0000256" key="6">
    <source>
        <dbReference type="ARBA" id="ARBA00023295"/>
    </source>
</evidence>
<evidence type="ECO:0000256" key="3">
    <source>
        <dbReference type="ARBA" id="ARBA00022554"/>
    </source>
</evidence>
<organism evidence="11 12">
    <name type="scientific">Apostasia shenzhenica</name>
    <dbReference type="NCBI Taxonomy" id="1088818"/>
    <lineage>
        <taxon>Eukaryota</taxon>
        <taxon>Viridiplantae</taxon>
        <taxon>Streptophyta</taxon>
        <taxon>Embryophyta</taxon>
        <taxon>Tracheophyta</taxon>
        <taxon>Spermatophyta</taxon>
        <taxon>Magnoliopsida</taxon>
        <taxon>Liliopsida</taxon>
        <taxon>Asparagales</taxon>
        <taxon>Orchidaceae</taxon>
        <taxon>Apostasioideae</taxon>
        <taxon>Apostasia</taxon>
    </lineage>
</organism>
<dbReference type="Proteomes" id="UP000236161">
    <property type="component" value="Unassembled WGS sequence"/>
</dbReference>
<gene>
    <name evidence="11" type="primary">INV*DC4</name>
    <name evidence="11" type="ORF">AXF42_Ash012622</name>
</gene>
<dbReference type="InterPro" id="IPR013320">
    <property type="entry name" value="ConA-like_dom_sf"/>
</dbReference>
<dbReference type="InterPro" id="IPR013148">
    <property type="entry name" value="Glyco_hydro_32_N"/>
</dbReference>
<evidence type="ECO:0000313" key="11">
    <source>
        <dbReference type="EMBL" id="PKA46489.1"/>
    </source>
</evidence>
<dbReference type="InterPro" id="IPR050551">
    <property type="entry name" value="Fructan_Metab_Enzymes"/>
</dbReference>
<dbReference type="Pfam" id="PF08244">
    <property type="entry name" value="Glyco_hydro_32C"/>
    <property type="match status" value="1"/>
</dbReference>
<feature type="domain" description="Glycosyl hydrolase family 32 C-terminal" evidence="9">
    <location>
        <begin position="421"/>
        <end position="612"/>
    </location>
</feature>
<dbReference type="InterPro" id="IPR023296">
    <property type="entry name" value="Glyco_hydro_beta-prop_sf"/>
</dbReference>
<dbReference type="CDD" id="cd18624">
    <property type="entry name" value="GH32_Fruct1-like"/>
    <property type="match status" value="1"/>
</dbReference>
<comment type="subcellular location">
    <subcellularLocation>
        <location evidence="1">Vacuole</location>
    </subcellularLocation>
</comment>
<dbReference type="GO" id="GO:0004564">
    <property type="term" value="F:beta-fructofuranosidase activity"/>
    <property type="evidence" value="ECO:0007669"/>
    <property type="project" value="UniProtKB-EC"/>
</dbReference>
<dbReference type="SMART" id="SM00640">
    <property type="entry name" value="Glyco_32"/>
    <property type="match status" value="1"/>
</dbReference>
<protein>
    <submittedName>
        <fullName evidence="11">Beta-fructofuranosidase, soluble isoenzyme I</fullName>
        <ecNumber evidence="11">3.2.1.26</ecNumber>
    </submittedName>
</protein>
<feature type="domain" description="Glycosyl hydrolase family 32 N-terminal" evidence="8">
    <location>
        <begin position="98"/>
        <end position="418"/>
    </location>
</feature>
<dbReference type="GO" id="GO:0005773">
    <property type="term" value="C:vacuole"/>
    <property type="evidence" value="ECO:0007669"/>
    <property type="project" value="UniProtKB-SubCell"/>
</dbReference>
<reference evidence="11 12" key="1">
    <citation type="journal article" date="2017" name="Nature">
        <title>The Apostasia genome and the evolution of orchids.</title>
        <authorList>
            <person name="Zhang G.Q."/>
            <person name="Liu K.W."/>
            <person name="Li Z."/>
            <person name="Lohaus R."/>
            <person name="Hsiao Y.Y."/>
            <person name="Niu S.C."/>
            <person name="Wang J.Y."/>
            <person name="Lin Y.C."/>
            <person name="Xu Q."/>
            <person name="Chen L.J."/>
            <person name="Yoshida K."/>
            <person name="Fujiwara S."/>
            <person name="Wang Z.W."/>
            <person name="Zhang Y.Q."/>
            <person name="Mitsuda N."/>
            <person name="Wang M."/>
            <person name="Liu G.H."/>
            <person name="Pecoraro L."/>
            <person name="Huang H.X."/>
            <person name="Xiao X.J."/>
            <person name="Lin M."/>
            <person name="Wu X.Y."/>
            <person name="Wu W.L."/>
            <person name="Chen Y.Y."/>
            <person name="Chang S.B."/>
            <person name="Sakamoto S."/>
            <person name="Ohme-Takagi M."/>
            <person name="Yagi M."/>
            <person name="Zeng S.J."/>
            <person name="Shen C.Y."/>
            <person name="Yeh C.M."/>
            <person name="Luo Y.B."/>
            <person name="Tsai W.C."/>
            <person name="Van de Peer Y."/>
            <person name="Liu Z.J."/>
        </authorList>
    </citation>
    <scope>NUCLEOTIDE SEQUENCE [LARGE SCALE GENOMIC DNA]</scope>
    <source>
        <strain evidence="12">cv. Shenzhen</strain>
        <tissue evidence="11">Stem</tissue>
    </source>
</reference>
<dbReference type="SUPFAM" id="SSF49899">
    <property type="entry name" value="Concanavalin A-like lectins/glucanases"/>
    <property type="match status" value="1"/>
</dbReference>
<dbReference type="OrthoDB" id="202537at2759"/>
<sequence length="624" mass="68955">MDGPDFVSSLLTPPAPRRRSRRYLFSLLPLSALLIAFPALQALRGLQSRSGHPTPAVLAPSRGATAGVSEKSTSSFLGSTAAYPWTKSMLAFQRTGFHFQPEKNWMNGPLYYRGWYHLFYQYNPDSAVWGNITWGHAASGDLINWLHLPIAMKPDRWFDINGVWTGSATLLADGKVVMLYTGSTNESVQVQNLAVPADPDDPLLLRWVKHDGNPVLVPPAGIHFKDFRDPTTAWYVDGDGDWRIAIGSKNNSGGHPGITLVYRTRDFYHYELVDGVLHAVPLTGMWECVDFYPVHTSAAVGLDTSSGPAPTVRHVLKASLDDDKHDYYAIGRYFPEENSWVPDDPEADVGIGLRLDYGKYYASKSFYDQKKRRRVLWGWSGETDSERADQLKGWASVQTIPRTVLFDQKTQSNLLLWPVEEVETLRLSRRNFTNLELAAGSVKPLNIAGATQLDIVAEFEIDGTSLEATAEADVGYNCSTSGGAAGRGVLGPFGVLVLADEVRSEQTAVYFYVAKGTDGRLNAFFCQDELRSSKANDIVKRVYGSTVPVLHGETLSVRILVDHSIIESFAQRGRACITSRVYPTVAIDGSARLFLFNNATGAAVTVKSLDIWRMGSALMRQFNI</sequence>
<keyword evidence="12" id="KW-1185">Reference proteome</keyword>
<evidence type="ECO:0000256" key="4">
    <source>
        <dbReference type="ARBA" id="ARBA00022801"/>
    </source>
</evidence>
<dbReference type="InterPro" id="IPR013189">
    <property type="entry name" value="Glyco_hydro_32_C"/>
</dbReference>
<name>A0A2H9ZT75_9ASPA</name>
<evidence type="ECO:0000256" key="7">
    <source>
        <dbReference type="RuleBase" id="RU362110"/>
    </source>
</evidence>
<dbReference type="AlphaFoldDB" id="A0A2H9ZT75"/>
<feature type="domain" description="Beta-fructofuranosidase N-terminal" evidence="10">
    <location>
        <begin position="15"/>
        <end position="90"/>
    </location>
</feature>
<dbReference type="Pfam" id="PF00251">
    <property type="entry name" value="Glyco_hydro_32N"/>
    <property type="match status" value="1"/>
</dbReference>